<keyword evidence="3" id="KW-1185">Reference proteome</keyword>
<dbReference type="InParanoid" id="A0A136J162"/>
<feature type="region of interest" description="Disordered" evidence="1">
    <location>
        <begin position="30"/>
        <end position="53"/>
    </location>
</feature>
<proteinExistence type="predicted"/>
<evidence type="ECO:0000313" key="3">
    <source>
        <dbReference type="Proteomes" id="UP000070501"/>
    </source>
</evidence>
<feature type="compositionally biased region" description="Pro residues" evidence="1">
    <location>
        <begin position="81"/>
        <end position="90"/>
    </location>
</feature>
<evidence type="ECO:0000313" key="2">
    <source>
        <dbReference type="EMBL" id="KXJ90799.1"/>
    </source>
</evidence>
<accession>A0A136J162</accession>
<sequence length="175" mass="18741">MSASPQWHCPIINKGCCRYSRPPLETALCEGEGRDRPSKQHHGHLRKPSAAGLPKDGQLVLSLIGQCQDHPHLSAARHGSPPTPPLPPQPDFHTAGARSRLEYEVKACCPVSCRQSLAMALPPPPTVMLVELLRRTKLYAGAALNYSAPASSSATQLSGELSPGLLCDCPVQSRV</sequence>
<protein>
    <submittedName>
        <fullName evidence="2">Uncharacterized protein</fullName>
    </submittedName>
</protein>
<name>A0A136J162_9PEZI</name>
<feature type="region of interest" description="Disordered" evidence="1">
    <location>
        <begin position="71"/>
        <end position="94"/>
    </location>
</feature>
<dbReference type="Proteomes" id="UP000070501">
    <property type="component" value="Unassembled WGS sequence"/>
</dbReference>
<evidence type="ECO:0000256" key="1">
    <source>
        <dbReference type="SAM" id="MobiDB-lite"/>
    </source>
</evidence>
<dbReference type="EMBL" id="KQ964251">
    <property type="protein sequence ID" value="KXJ90799.1"/>
    <property type="molecule type" value="Genomic_DNA"/>
</dbReference>
<reference evidence="3" key="1">
    <citation type="submission" date="2016-02" db="EMBL/GenBank/DDBJ databases">
        <title>Draft genome sequence of Microdochium bolleyi, a fungal endophyte of beachgrass.</title>
        <authorList>
            <consortium name="DOE Joint Genome Institute"/>
            <person name="David A.S."/>
            <person name="May G."/>
            <person name="Haridas S."/>
            <person name="Lim J."/>
            <person name="Wang M."/>
            <person name="Labutti K."/>
            <person name="Lipzen A."/>
            <person name="Barry K."/>
            <person name="Grigoriev I.V."/>
        </authorList>
    </citation>
    <scope>NUCLEOTIDE SEQUENCE [LARGE SCALE GENOMIC DNA]</scope>
    <source>
        <strain evidence="3">J235TASD1</strain>
    </source>
</reference>
<organism evidence="2 3">
    <name type="scientific">Microdochium bolleyi</name>
    <dbReference type="NCBI Taxonomy" id="196109"/>
    <lineage>
        <taxon>Eukaryota</taxon>
        <taxon>Fungi</taxon>
        <taxon>Dikarya</taxon>
        <taxon>Ascomycota</taxon>
        <taxon>Pezizomycotina</taxon>
        <taxon>Sordariomycetes</taxon>
        <taxon>Xylariomycetidae</taxon>
        <taxon>Xylariales</taxon>
        <taxon>Microdochiaceae</taxon>
        <taxon>Microdochium</taxon>
    </lineage>
</organism>
<gene>
    <name evidence="2" type="ORF">Micbo1qcDRAFT_67143</name>
</gene>
<dbReference type="AlphaFoldDB" id="A0A136J162"/>